<dbReference type="InterPro" id="IPR036236">
    <property type="entry name" value="Znf_C2H2_sf"/>
</dbReference>
<dbReference type="Proteomes" id="UP001165060">
    <property type="component" value="Unassembled WGS sequence"/>
</dbReference>
<evidence type="ECO:0000256" key="5">
    <source>
        <dbReference type="PROSITE-ProRule" id="PRU00042"/>
    </source>
</evidence>
<dbReference type="InterPro" id="IPR013087">
    <property type="entry name" value="Znf_C2H2_type"/>
</dbReference>
<feature type="domain" description="C2H2-type" evidence="7">
    <location>
        <begin position="56"/>
        <end position="80"/>
    </location>
</feature>
<accession>A0ABQ6M5T4</accession>
<evidence type="ECO:0000256" key="3">
    <source>
        <dbReference type="ARBA" id="ARBA00022771"/>
    </source>
</evidence>
<evidence type="ECO:0000256" key="1">
    <source>
        <dbReference type="ARBA" id="ARBA00022723"/>
    </source>
</evidence>
<dbReference type="PANTHER" id="PTHR24403:SF67">
    <property type="entry name" value="FI01116P-RELATED"/>
    <property type="match status" value="1"/>
</dbReference>
<dbReference type="SUPFAM" id="SSF57667">
    <property type="entry name" value="beta-beta-alpha zinc fingers"/>
    <property type="match status" value="1"/>
</dbReference>
<comment type="caution">
    <text evidence="8">The sequence shown here is derived from an EMBL/GenBank/DDBJ whole genome shotgun (WGS) entry which is preliminary data.</text>
</comment>
<evidence type="ECO:0000259" key="7">
    <source>
        <dbReference type="PROSITE" id="PS50157"/>
    </source>
</evidence>
<evidence type="ECO:0000256" key="4">
    <source>
        <dbReference type="ARBA" id="ARBA00022833"/>
    </source>
</evidence>
<dbReference type="PROSITE" id="PS00028">
    <property type="entry name" value="ZINC_FINGER_C2H2_1"/>
    <property type="match status" value="1"/>
</dbReference>
<protein>
    <recommendedName>
        <fullName evidence="7">C2H2-type domain-containing protein</fullName>
    </recommendedName>
</protein>
<name>A0ABQ6M5T4_9STRA</name>
<gene>
    <name evidence="8" type="ORF">TeGR_g12138</name>
</gene>
<evidence type="ECO:0000313" key="8">
    <source>
        <dbReference type="EMBL" id="GMI20041.1"/>
    </source>
</evidence>
<feature type="region of interest" description="Disordered" evidence="6">
    <location>
        <begin position="1"/>
        <end position="46"/>
    </location>
</feature>
<evidence type="ECO:0000313" key="9">
    <source>
        <dbReference type="Proteomes" id="UP001165060"/>
    </source>
</evidence>
<keyword evidence="1" id="KW-0479">Metal-binding</keyword>
<evidence type="ECO:0000256" key="6">
    <source>
        <dbReference type="SAM" id="MobiDB-lite"/>
    </source>
</evidence>
<dbReference type="SMART" id="SM00355">
    <property type="entry name" value="ZnF_C2H2"/>
    <property type="match status" value="5"/>
</dbReference>
<proteinExistence type="predicted"/>
<organism evidence="8 9">
    <name type="scientific">Tetraparma gracilis</name>
    <dbReference type="NCBI Taxonomy" id="2962635"/>
    <lineage>
        <taxon>Eukaryota</taxon>
        <taxon>Sar</taxon>
        <taxon>Stramenopiles</taxon>
        <taxon>Ochrophyta</taxon>
        <taxon>Bolidophyceae</taxon>
        <taxon>Parmales</taxon>
        <taxon>Triparmaceae</taxon>
        <taxon>Tetraparma</taxon>
    </lineage>
</organism>
<dbReference type="Pfam" id="PF00096">
    <property type="entry name" value="zf-C2H2"/>
    <property type="match status" value="2"/>
</dbReference>
<dbReference type="EMBL" id="BRYB01002469">
    <property type="protein sequence ID" value="GMI20041.1"/>
    <property type="molecule type" value="Genomic_DNA"/>
</dbReference>
<keyword evidence="4" id="KW-0862">Zinc</keyword>
<keyword evidence="9" id="KW-1185">Reference proteome</keyword>
<dbReference type="Gene3D" id="3.30.160.60">
    <property type="entry name" value="Classic Zinc Finger"/>
    <property type="match status" value="2"/>
</dbReference>
<reference evidence="8 9" key="1">
    <citation type="journal article" date="2023" name="Commun. Biol.">
        <title>Genome analysis of Parmales, the sister group of diatoms, reveals the evolutionary specialization of diatoms from phago-mixotrophs to photoautotrophs.</title>
        <authorList>
            <person name="Ban H."/>
            <person name="Sato S."/>
            <person name="Yoshikawa S."/>
            <person name="Yamada K."/>
            <person name="Nakamura Y."/>
            <person name="Ichinomiya M."/>
            <person name="Sato N."/>
            <person name="Blanc-Mathieu R."/>
            <person name="Endo H."/>
            <person name="Kuwata A."/>
            <person name="Ogata H."/>
        </authorList>
    </citation>
    <scope>NUCLEOTIDE SEQUENCE [LARGE SCALE GENOMIC DNA]</scope>
</reference>
<feature type="domain" description="C2H2-type" evidence="7">
    <location>
        <begin position="84"/>
        <end position="112"/>
    </location>
</feature>
<dbReference type="InterPro" id="IPR050688">
    <property type="entry name" value="Zinc_finger/UBP_domain"/>
</dbReference>
<evidence type="ECO:0000256" key="2">
    <source>
        <dbReference type="ARBA" id="ARBA00022737"/>
    </source>
</evidence>
<dbReference type="PANTHER" id="PTHR24403">
    <property type="entry name" value="ZINC FINGER PROTEIN"/>
    <property type="match status" value="1"/>
</dbReference>
<dbReference type="PROSITE" id="PS50157">
    <property type="entry name" value="ZINC_FINGER_C2H2_2"/>
    <property type="match status" value="2"/>
</dbReference>
<sequence>MPSPVLLFGQSLPSQPSQQSTEPAPSQSSPSASSSSQASEPPELCLPVPLKKSSSFPCPSCSFVARDRSTLRKHDRNVHTVVIHHCRLCDSKFKSKGNLTRHVRNVHDDSAPKHGCSLCSFSSKAKDDLRKHESRVHGIRPELAAKEKKRGRAGDGAFPCHMIGCGYVAKRQSNLKAHLAAEHGNAPWLACTVDGCAFKTRYKSNLTTHARMHKVRALMAEMDRVQEEGEGEGEGGDSDGED</sequence>
<feature type="compositionally biased region" description="Low complexity" evidence="6">
    <location>
        <begin position="10"/>
        <end position="43"/>
    </location>
</feature>
<keyword evidence="3 5" id="KW-0863">Zinc-finger</keyword>
<keyword evidence="2" id="KW-0677">Repeat</keyword>